<evidence type="ECO:0000256" key="6">
    <source>
        <dbReference type="NCBIfam" id="TIGR03319"/>
    </source>
</evidence>
<dbReference type="SUPFAM" id="SSF54791">
    <property type="entry name" value="Eukaryotic type KH-domain (KH-domain type I)"/>
    <property type="match status" value="1"/>
</dbReference>
<keyword evidence="3 5" id="KW-0378">Hydrolase</keyword>
<dbReference type="PATRIC" id="fig|1618488.3.peg.501"/>
<dbReference type="PROSITE" id="PS50084">
    <property type="entry name" value="KH_TYPE_1"/>
    <property type="match status" value="1"/>
</dbReference>
<reference evidence="8 9" key="1">
    <citation type="journal article" date="2015" name="Nature">
        <title>rRNA introns, odd ribosomes, and small enigmatic genomes across a large radiation of phyla.</title>
        <authorList>
            <person name="Brown C.T."/>
            <person name="Hug L.A."/>
            <person name="Thomas B.C."/>
            <person name="Sharon I."/>
            <person name="Castelle C.J."/>
            <person name="Singh A."/>
            <person name="Wilkins M.J."/>
            <person name="Williams K.H."/>
            <person name="Banfield J.F."/>
        </authorList>
    </citation>
    <scope>NUCLEOTIDE SEQUENCE [LARGE SCALE GENOMIC DNA]</scope>
</reference>
<dbReference type="InterPro" id="IPR017705">
    <property type="entry name" value="Ribonuclease_Y"/>
</dbReference>
<evidence type="ECO:0000313" key="8">
    <source>
        <dbReference type="EMBL" id="KKQ50195.1"/>
    </source>
</evidence>
<name>A0A0G0IGT1_9BACT</name>
<dbReference type="SUPFAM" id="SSF109604">
    <property type="entry name" value="HD-domain/PDEase-like"/>
    <property type="match status" value="1"/>
</dbReference>
<protein>
    <recommendedName>
        <fullName evidence="5 6">Ribonuclease Y</fullName>
        <shortName evidence="5">RNase Y</shortName>
        <ecNumber evidence="5 6">3.1.-.-</ecNumber>
    </recommendedName>
</protein>
<evidence type="ECO:0000259" key="7">
    <source>
        <dbReference type="PROSITE" id="PS51831"/>
    </source>
</evidence>
<dbReference type="GO" id="GO:0005886">
    <property type="term" value="C:plasma membrane"/>
    <property type="evidence" value="ECO:0007669"/>
    <property type="project" value="UniProtKB-UniRule"/>
</dbReference>
<dbReference type="GO" id="GO:0004521">
    <property type="term" value="F:RNA endonuclease activity"/>
    <property type="evidence" value="ECO:0007669"/>
    <property type="project" value="UniProtKB-UniRule"/>
</dbReference>
<dbReference type="SMART" id="SM00322">
    <property type="entry name" value="KH"/>
    <property type="match status" value="1"/>
</dbReference>
<evidence type="ECO:0000256" key="4">
    <source>
        <dbReference type="ARBA" id="ARBA00022884"/>
    </source>
</evidence>
<dbReference type="PANTHER" id="PTHR12826:SF15">
    <property type="entry name" value="RIBONUCLEASE Y"/>
    <property type="match status" value="1"/>
</dbReference>
<dbReference type="GO" id="GO:0003723">
    <property type="term" value="F:RNA binding"/>
    <property type="evidence" value="ECO:0007669"/>
    <property type="project" value="UniProtKB-UniRule"/>
</dbReference>
<keyword evidence="1 5" id="KW-0540">Nuclease</keyword>
<dbReference type="CDD" id="cd22431">
    <property type="entry name" value="KH-I_RNaseY"/>
    <property type="match status" value="1"/>
</dbReference>
<comment type="function">
    <text evidence="5">Endoribonuclease that initiates mRNA decay.</text>
</comment>
<dbReference type="EMBL" id="LBTX01000008">
    <property type="protein sequence ID" value="KKQ50195.1"/>
    <property type="molecule type" value="Genomic_DNA"/>
</dbReference>
<dbReference type="InterPro" id="IPR036612">
    <property type="entry name" value="KH_dom_type_1_sf"/>
</dbReference>
<dbReference type="EC" id="3.1.-.-" evidence="5 6"/>
<dbReference type="AlphaFoldDB" id="A0A0G0IGT1"/>
<comment type="caution">
    <text evidence="8">The sequence shown here is derived from an EMBL/GenBank/DDBJ whole genome shotgun (WGS) entry which is preliminary data.</text>
</comment>
<dbReference type="InterPro" id="IPR006674">
    <property type="entry name" value="HD_domain"/>
</dbReference>
<dbReference type="Proteomes" id="UP000034231">
    <property type="component" value="Unassembled WGS sequence"/>
</dbReference>
<proteinExistence type="inferred from homology"/>
<evidence type="ECO:0000256" key="5">
    <source>
        <dbReference type="HAMAP-Rule" id="MF_00335"/>
    </source>
</evidence>
<dbReference type="Pfam" id="PF12072">
    <property type="entry name" value="RNase_Y_N"/>
    <property type="match status" value="1"/>
</dbReference>
<dbReference type="InterPro" id="IPR004087">
    <property type="entry name" value="KH_dom"/>
</dbReference>
<dbReference type="GO" id="GO:0006402">
    <property type="term" value="P:mRNA catabolic process"/>
    <property type="evidence" value="ECO:0007669"/>
    <property type="project" value="UniProtKB-UniRule"/>
</dbReference>
<dbReference type="SMART" id="SM00471">
    <property type="entry name" value="HDc"/>
    <property type="match status" value="1"/>
</dbReference>
<dbReference type="GO" id="GO:0016787">
    <property type="term" value="F:hydrolase activity"/>
    <property type="evidence" value="ECO:0007669"/>
    <property type="project" value="UniProtKB-KW"/>
</dbReference>
<evidence type="ECO:0000256" key="3">
    <source>
        <dbReference type="ARBA" id="ARBA00022801"/>
    </source>
</evidence>
<evidence type="ECO:0000313" key="9">
    <source>
        <dbReference type="Proteomes" id="UP000034231"/>
    </source>
</evidence>
<dbReference type="Gene3D" id="1.10.3210.10">
    <property type="entry name" value="Hypothetical protein af1432"/>
    <property type="match status" value="1"/>
</dbReference>
<organism evidence="8 9">
    <name type="scientific">Candidatus Shapirobacteria bacterium GW2011_GWE1_38_10</name>
    <dbReference type="NCBI Taxonomy" id="1618488"/>
    <lineage>
        <taxon>Bacteria</taxon>
        <taxon>Candidatus Shapironibacteriota</taxon>
    </lineage>
</organism>
<evidence type="ECO:0000256" key="2">
    <source>
        <dbReference type="ARBA" id="ARBA00022759"/>
    </source>
</evidence>
<dbReference type="Pfam" id="PF01966">
    <property type="entry name" value="HD"/>
    <property type="match status" value="1"/>
</dbReference>
<dbReference type="PROSITE" id="PS51831">
    <property type="entry name" value="HD"/>
    <property type="match status" value="1"/>
</dbReference>
<dbReference type="HAMAP" id="MF_00335">
    <property type="entry name" value="RNase_Y"/>
    <property type="match status" value="1"/>
</dbReference>
<evidence type="ECO:0000256" key="1">
    <source>
        <dbReference type="ARBA" id="ARBA00022722"/>
    </source>
</evidence>
<dbReference type="PANTHER" id="PTHR12826">
    <property type="entry name" value="RIBONUCLEASE Y"/>
    <property type="match status" value="1"/>
</dbReference>
<dbReference type="Pfam" id="PF00013">
    <property type="entry name" value="KH_1"/>
    <property type="match status" value="1"/>
</dbReference>
<sequence length="541" mass="60257">MFNSFLSKFKSLLNGTTEVPASPLNSKVVKSDTVTESVTETDTDNNRVVFSPSKAEKVGKTKKVTADSVPAAPVVNPQIEAQAQAQAKIIIENARRIETEAKTKEAEIFQRLSSLNEKEKYFLQKEQSLDTQQVDIKKKADQIDELYRKQLEKLENISGLDVDKAKQLLMSSVEKKMTSWLAKKIEESKDDLSTRQDELAKEILSEALTHGVTDYVAEYTVSTITLPDEKIKGKIIGREGRNIRAFEKATGVELELDETNDIRISSFDSTRREVARLTLEKLIKDGRIQPVKIEQLVAQTRADMDKILLNEGKRICQEVGVYSLPVELIKEIGKFKFRFSYGQNLAKHTVEAVKIAVALAFDLKADVNTVRLGTLLHDIGKVINDQEGTHVELGVDLLRHYKMPEAVINAVAEHHEDKAFSSVESVLVYLGDAASGARPGARYEVHEEYLKRMQNIEEVAKGFPGVTSVAAYQAGREVMVIVEPSTVNDEEATVLSQNIADKLEEEAKWAGQIKVTVIRELRTSSTIIGSKINKSAVKNEG</sequence>
<dbReference type="InterPro" id="IPR003607">
    <property type="entry name" value="HD/PDEase_dom"/>
</dbReference>
<gene>
    <name evidence="5" type="primary">rny</name>
    <name evidence="8" type="ORF">US68_C0008G0080</name>
</gene>
<keyword evidence="2 5" id="KW-0255">Endonuclease</keyword>
<comment type="similarity">
    <text evidence="5">Belongs to the RNase Y family.</text>
</comment>
<accession>A0A0G0IGT1</accession>
<dbReference type="InterPro" id="IPR022711">
    <property type="entry name" value="RNase_Y_N"/>
</dbReference>
<dbReference type="InterPro" id="IPR006675">
    <property type="entry name" value="HDIG_dom"/>
</dbReference>
<dbReference type="CDD" id="cd00077">
    <property type="entry name" value="HDc"/>
    <property type="match status" value="1"/>
</dbReference>
<keyword evidence="4 5" id="KW-0694">RNA-binding</keyword>
<feature type="domain" description="HD" evidence="7">
    <location>
        <begin position="345"/>
        <end position="437"/>
    </location>
</feature>
<dbReference type="NCBIfam" id="TIGR00277">
    <property type="entry name" value="HDIG"/>
    <property type="match status" value="1"/>
</dbReference>
<dbReference type="InterPro" id="IPR004088">
    <property type="entry name" value="KH_dom_type_1"/>
</dbReference>
<dbReference type="NCBIfam" id="TIGR03319">
    <property type="entry name" value="RNase_Y"/>
    <property type="match status" value="1"/>
</dbReference>